<feature type="transmembrane region" description="Helical" evidence="1">
    <location>
        <begin position="47"/>
        <end position="67"/>
    </location>
</feature>
<reference evidence="2" key="1">
    <citation type="journal article" date="2018" name="DNA Res.">
        <title>Multiple hybrid de novo genome assembly of finger millet, an orphan allotetraploid crop.</title>
        <authorList>
            <person name="Hatakeyama M."/>
            <person name="Aluri S."/>
            <person name="Balachadran M.T."/>
            <person name="Sivarajan S.R."/>
            <person name="Patrignani A."/>
            <person name="Gruter S."/>
            <person name="Poveda L."/>
            <person name="Shimizu-Inatsugi R."/>
            <person name="Baeten J."/>
            <person name="Francoijs K.J."/>
            <person name="Nataraja K.N."/>
            <person name="Reddy Y.A.N."/>
            <person name="Phadnis S."/>
            <person name="Ravikumar R.L."/>
            <person name="Schlapbach R."/>
            <person name="Sreeman S.M."/>
            <person name="Shimizu K.K."/>
        </authorList>
    </citation>
    <scope>NUCLEOTIDE SEQUENCE</scope>
</reference>
<sequence>MEQAEEENQNEVAVVPDSGTLAWCGYLLVAGSVAAGWAGLADEPGPALSSFALLLLGVTFISLAMIAPAKLKTV</sequence>
<evidence type="ECO:0000313" key="3">
    <source>
        <dbReference type="Proteomes" id="UP001054889"/>
    </source>
</evidence>
<keyword evidence="1" id="KW-0472">Membrane</keyword>
<proteinExistence type="predicted"/>
<keyword evidence="1" id="KW-0812">Transmembrane</keyword>
<reference evidence="2" key="2">
    <citation type="submission" date="2021-12" db="EMBL/GenBank/DDBJ databases">
        <title>Resequencing data analysis of finger millet.</title>
        <authorList>
            <person name="Hatakeyama M."/>
            <person name="Aluri S."/>
            <person name="Balachadran M.T."/>
            <person name="Sivarajan S.R."/>
            <person name="Poveda L."/>
            <person name="Shimizu-Inatsugi R."/>
            <person name="Schlapbach R."/>
            <person name="Sreeman S.M."/>
            <person name="Shimizu K.K."/>
        </authorList>
    </citation>
    <scope>NUCLEOTIDE SEQUENCE</scope>
</reference>
<accession>A0AAV5CI74</accession>
<comment type="caution">
    <text evidence="2">The sequence shown here is derived from an EMBL/GenBank/DDBJ whole genome shotgun (WGS) entry which is preliminary data.</text>
</comment>
<evidence type="ECO:0000313" key="2">
    <source>
        <dbReference type="EMBL" id="GJM97697.1"/>
    </source>
</evidence>
<keyword evidence="1" id="KW-1133">Transmembrane helix</keyword>
<evidence type="ECO:0000256" key="1">
    <source>
        <dbReference type="SAM" id="Phobius"/>
    </source>
</evidence>
<dbReference type="AlphaFoldDB" id="A0AAV5CI74"/>
<dbReference type="EMBL" id="BQKI01000007">
    <property type="protein sequence ID" value="GJM97697.1"/>
    <property type="molecule type" value="Genomic_DNA"/>
</dbReference>
<organism evidence="2 3">
    <name type="scientific">Eleusine coracana subsp. coracana</name>
    <dbReference type="NCBI Taxonomy" id="191504"/>
    <lineage>
        <taxon>Eukaryota</taxon>
        <taxon>Viridiplantae</taxon>
        <taxon>Streptophyta</taxon>
        <taxon>Embryophyta</taxon>
        <taxon>Tracheophyta</taxon>
        <taxon>Spermatophyta</taxon>
        <taxon>Magnoliopsida</taxon>
        <taxon>Liliopsida</taxon>
        <taxon>Poales</taxon>
        <taxon>Poaceae</taxon>
        <taxon>PACMAD clade</taxon>
        <taxon>Chloridoideae</taxon>
        <taxon>Cynodonteae</taxon>
        <taxon>Eleusininae</taxon>
        <taxon>Eleusine</taxon>
    </lineage>
</organism>
<dbReference type="Proteomes" id="UP001054889">
    <property type="component" value="Unassembled WGS sequence"/>
</dbReference>
<gene>
    <name evidence="2" type="primary">ga14643</name>
    <name evidence="2" type="ORF">PR202_ga14643</name>
</gene>
<feature type="transmembrane region" description="Helical" evidence="1">
    <location>
        <begin position="20"/>
        <end position="40"/>
    </location>
</feature>
<name>A0AAV5CI74_ELECO</name>
<protein>
    <submittedName>
        <fullName evidence="2">Uncharacterized protein</fullName>
    </submittedName>
</protein>
<keyword evidence="3" id="KW-1185">Reference proteome</keyword>